<dbReference type="PROSITE" id="PS50943">
    <property type="entry name" value="HTH_CROC1"/>
    <property type="match status" value="1"/>
</dbReference>
<feature type="region of interest" description="Disordered" evidence="1">
    <location>
        <begin position="171"/>
        <end position="191"/>
    </location>
</feature>
<dbReference type="InterPro" id="IPR001387">
    <property type="entry name" value="Cro/C1-type_HTH"/>
</dbReference>
<evidence type="ECO:0000259" key="2">
    <source>
        <dbReference type="PROSITE" id="PS50943"/>
    </source>
</evidence>
<dbReference type="EMBL" id="CP032549">
    <property type="protein sequence ID" value="QIV87517.1"/>
    <property type="molecule type" value="Genomic_DNA"/>
</dbReference>
<dbReference type="SUPFAM" id="SSF47413">
    <property type="entry name" value="lambda repressor-like DNA-binding domains"/>
    <property type="match status" value="1"/>
</dbReference>
<gene>
    <name evidence="3" type="ORF">D3791_10545</name>
</gene>
<sequence>MKINADKLQSIRRYMDLTQAEMAEHLDVSPRTIANWESSGVPMSKEARVAKILGSVISEVDYIESLNDAPPPALSDEEIEELNRRSEEADWAPSWATKNSKSPEARRAYLLQAFSDVDLLLELKSRSLRRGDRASHWNAERMERYQNFVSPQWQDPDYSNMSDEDVRKNRYDLAARPAEPNIGFDDLPDEP</sequence>
<evidence type="ECO:0000313" key="4">
    <source>
        <dbReference type="Proteomes" id="UP000502331"/>
    </source>
</evidence>
<dbReference type="CDD" id="cd00093">
    <property type="entry name" value="HTH_XRE"/>
    <property type="match status" value="1"/>
</dbReference>
<feature type="domain" description="HTH cro/C1-type" evidence="2">
    <location>
        <begin position="8"/>
        <end position="63"/>
    </location>
</feature>
<dbReference type="InterPro" id="IPR010982">
    <property type="entry name" value="Lambda_DNA-bd_dom_sf"/>
</dbReference>
<evidence type="ECO:0000256" key="1">
    <source>
        <dbReference type="SAM" id="MobiDB-lite"/>
    </source>
</evidence>
<keyword evidence="4" id="KW-1185">Reference proteome</keyword>
<proteinExistence type="predicted"/>
<organism evidence="3 4">
    <name type="scientific">Glutamicibacter mishrai</name>
    <dbReference type="NCBI Taxonomy" id="1775880"/>
    <lineage>
        <taxon>Bacteria</taxon>
        <taxon>Bacillati</taxon>
        <taxon>Actinomycetota</taxon>
        <taxon>Actinomycetes</taxon>
        <taxon>Micrococcales</taxon>
        <taxon>Micrococcaceae</taxon>
        <taxon>Glutamicibacter</taxon>
    </lineage>
</organism>
<protein>
    <submittedName>
        <fullName evidence="3">XRE family transcriptional regulator</fullName>
    </submittedName>
</protein>
<evidence type="ECO:0000313" key="3">
    <source>
        <dbReference type="EMBL" id="QIV87517.1"/>
    </source>
</evidence>
<dbReference type="RefSeq" id="WP_172512161.1">
    <property type="nucleotide sequence ID" value="NZ_CP032549.1"/>
</dbReference>
<reference evidence="3 4" key="1">
    <citation type="submission" date="2018-09" db="EMBL/GenBank/DDBJ databases">
        <title>Glutamicibacter mishrai S5-52T (LMG 29155T = KCTC 39846T).</title>
        <authorList>
            <person name="Das S.K."/>
        </authorList>
    </citation>
    <scope>NUCLEOTIDE SEQUENCE [LARGE SCALE GENOMIC DNA]</scope>
    <source>
        <strain evidence="3 4">S5-52</strain>
    </source>
</reference>
<dbReference type="GO" id="GO:0003677">
    <property type="term" value="F:DNA binding"/>
    <property type="evidence" value="ECO:0007669"/>
    <property type="project" value="InterPro"/>
</dbReference>
<dbReference type="Proteomes" id="UP000502331">
    <property type="component" value="Chromosome"/>
</dbReference>
<accession>A0A6H0SNF9</accession>
<name>A0A6H0SNF9_9MICC</name>
<dbReference type="AlphaFoldDB" id="A0A6H0SNF9"/>
<dbReference type="Gene3D" id="1.10.260.40">
    <property type="entry name" value="lambda repressor-like DNA-binding domains"/>
    <property type="match status" value="1"/>
</dbReference>